<keyword evidence="8" id="KW-1185">Reference proteome</keyword>
<dbReference type="Proteomes" id="UP000654075">
    <property type="component" value="Unassembled WGS sequence"/>
</dbReference>
<dbReference type="AlphaFoldDB" id="A0A813F2M3"/>
<feature type="non-terminal residue" evidence="7">
    <location>
        <position position="1"/>
    </location>
</feature>
<dbReference type="GO" id="GO:0005216">
    <property type="term" value="F:monoatomic ion channel activity"/>
    <property type="evidence" value="ECO:0007669"/>
    <property type="project" value="InterPro"/>
</dbReference>
<evidence type="ECO:0000313" key="7">
    <source>
        <dbReference type="EMBL" id="CAE8606982.1"/>
    </source>
</evidence>
<keyword evidence="4 5" id="KW-0472">Membrane</keyword>
<keyword evidence="3 5" id="KW-1133">Transmembrane helix</keyword>
<evidence type="ECO:0000256" key="4">
    <source>
        <dbReference type="ARBA" id="ARBA00023136"/>
    </source>
</evidence>
<reference evidence="7" key="1">
    <citation type="submission" date="2021-02" db="EMBL/GenBank/DDBJ databases">
        <authorList>
            <person name="Dougan E. K."/>
            <person name="Rhodes N."/>
            <person name="Thang M."/>
            <person name="Chan C."/>
        </authorList>
    </citation>
    <scope>NUCLEOTIDE SEQUENCE</scope>
</reference>
<dbReference type="GO" id="GO:0016020">
    <property type="term" value="C:membrane"/>
    <property type="evidence" value="ECO:0007669"/>
    <property type="project" value="UniProtKB-SubCell"/>
</dbReference>
<evidence type="ECO:0000256" key="2">
    <source>
        <dbReference type="ARBA" id="ARBA00022692"/>
    </source>
</evidence>
<proteinExistence type="predicted"/>
<name>A0A813F2M3_POLGL</name>
<keyword evidence="2 5" id="KW-0812">Transmembrane</keyword>
<dbReference type="EMBL" id="CAJNNV010020174">
    <property type="protein sequence ID" value="CAE8606982.1"/>
    <property type="molecule type" value="Genomic_DNA"/>
</dbReference>
<dbReference type="SUPFAM" id="SSF81324">
    <property type="entry name" value="Voltage-gated potassium channels"/>
    <property type="match status" value="1"/>
</dbReference>
<evidence type="ECO:0000256" key="3">
    <source>
        <dbReference type="ARBA" id="ARBA00022989"/>
    </source>
</evidence>
<evidence type="ECO:0000313" key="8">
    <source>
        <dbReference type="Proteomes" id="UP000654075"/>
    </source>
</evidence>
<feature type="transmembrane region" description="Helical" evidence="5">
    <location>
        <begin position="83"/>
        <end position="101"/>
    </location>
</feature>
<evidence type="ECO:0000256" key="1">
    <source>
        <dbReference type="ARBA" id="ARBA00004141"/>
    </source>
</evidence>
<feature type="transmembrane region" description="Helical" evidence="5">
    <location>
        <begin position="44"/>
        <end position="63"/>
    </location>
</feature>
<protein>
    <recommendedName>
        <fullName evidence="6">Ion transport domain-containing protein</fullName>
    </recommendedName>
</protein>
<dbReference type="InterPro" id="IPR005821">
    <property type="entry name" value="Ion_trans_dom"/>
</dbReference>
<comment type="subcellular location">
    <subcellularLocation>
        <location evidence="1">Membrane</location>
        <topology evidence="1">Multi-pass membrane protein</topology>
    </subcellularLocation>
</comment>
<feature type="non-terminal residue" evidence="7">
    <location>
        <position position="127"/>
    </location>
</feature>
<comment type="caution">
    <text evidence="7">The sequence shown here is derived from an EMBL/GenBank/DDBJ whole genome shotgun (WGS) entry which is preliminary data.</text>
</comment>
<gene>
    <name evidence="7" type="ORF">PGLA1383_LOCUS24931</name>
</gene>
<dbReference type="OrthoDB" id="431720at2759"/>
<dbReference type="Pfam" id="PF00520">
    <property type="entry name" value="Ion_trans"/>
    <property type="match status" value="1"/>
</dbReference>
<evidence type="ECO:0000256" key="5">
    <source>
        <dbReference type="SAM" id="Phobius"/>
    </source>
</evidence>
<sequence>SARAERAKEHYEAGDGLPSRARMIDEKLLWNPCRRLTEQMINSMPFKAFMGVLVAFNCVLLVLEADAGAQCNSAAEGECENETIAILNAALLVVYTVELALRGFAERIKLFYSVWNWLDIIIVAFGL</sequence>
<dbReference type="Gene3D" id="1.20.120.350">
    <property type="entry name" value="Voltage-gated potassium channels. Chain C"/>
    <property type="match status" value="1"/>
</dbReference>
<feature type="domain" description="Ion transport" evidence="6">
    <location>
        <begin position="45"/>
        <end position="126"/>
    </location>
</feature>
<organism evidence="7 8">
    <name type="scientific">Polarella glacialis</name>
    <name type="common">Dinoflagellate</name>
    <dbReference type="NCBI Taxonomy" id="89957"/>
    <lineage>
        <taxon>Eukaryota</taxon>
        <taxon>Sar</taxon>
        <taxon>Alveolata</taxon>
        <taxon>Dinophyceae</taxon>
        <taxon>Suessiales</taxon>
        <taxon>Suessiaceae</taxon>
        <taxon>Polarella</taxon>
    </lineage>
</organism>
<evidence type="ECO:0000259" key="6">
    <source>
        <dbReference type="Pfam" id="PF00520"/>
    </source>
</evidence>
<dbReference type="InterPro" id="IPR027359">
    <property type="entry name" value="Volt_channel_dom_sf"/>
</dbReference>
<accession>A0A813F2M3</accession>